<sequence length="111" mass="12317">MSYRGGANGNSGLKMTESGDSFIERQNDSLVEQLSGKVAALKRITIAIGDDVREQNRLLNDMDGEFDSSKGLLSSTMLKLNRVAKSGGRSILCYLILFSLFVFFVIYYLIH</sequence>
<keyword evidence="5 9" id="KW-1133">Transmembrane helix</keyword>
<evidence type="ECO:0000256" key="2">
    <source>
        <dbReference type="ARBA" id="ARBA00022448"/>
    </source>
</evidence>
<feature type="domain" description="T-SNARE coiled-coil homology" evidence="10">
    <location>
        <begin position="21"/>
        <end position="83"/>
    </location>
</feature>
<evidence type="ECO:0000256" key="8">
    <source>
        <dbReference type="ARBA" id="ARBA00046280"/>
    </source>
</evidence>
<dbReference type="Proteomes" id="UP000038040">
    <property type="component" value="Unplaced"/>
</dbReference>
<protein>
    <submittedName>
        <fullName evidence="14">t-SNARE coiled-coil homology domain-containing protein</fullName>
    </submittedName>
</protein>
<keyword evidence="2" id="KW-0813">Transport</keyword>
<dbReference type="EMBL" id="UYYG01001171">
    <property type="protein sequence ID" value="VDN58750.1"/>
    <property type="molecule type" value="Genomic_DNA"/>
</dbReference>
<evidence type="ECO:0000313" key="14">
    <source>
        <dbReference type="WBParaSite" id="DME_0000484001-mRNA-1"/>
    </source>
</evidence>
<accession>A0A0N4UC61</accession>
<evidence type="ECO:0000256" key="5">
    <source>
        <dbReference type="ARBA" id="ARBA00022989"/>
    </source>
</evidence>
<dbReference type="CDD" id="cd15853">
    <property type="entry name" value="SNARE_Bet1"/>
    <property type="match status" value="1"/>
</dbReference>
<evidence type="ECO:0000313" key="12">
    <source>
        <dbReference type="Proteomes" id="UP000038040"/>
    </source>
</evidence>
<feature type="transmembrane region" description="Helical" evidence="9">
    <location>
        <begin position="91"/>
        <end position="110"/>
    </location>
</feature>
<comment type="subcellular location">
    <subcellularLocation>
        <location evidence="8">Endomembrane system</location>
        <topology evidence="8">Single-pass type IV membrane protein</topology>
    </subcellularLocation>
    <subcellularLocation>
        <location evidence="1">Golgi apparatus membrane</location>
    </subcellularLocation>
</comment>
<dbReference type="InterPro" id="IPR000727">
    <property type="entry name" value="T_SNARE_dom"/>
</dbReference>
<dbReference type="SMART" id="SM00397">
    <property type="entry name" value="t_SNARE"/>
    <property type="match status" value="1"/>
</dbReference>
<dbReference type="GO" id="GO:0000139">
    <property type="term" value="C:Golgi membrane"/>
    <property type="evidence" value="ECO:0007669"/>
    <property type="project" value="UniProtKB-SubCell"/>
</dbReference>
<organism evidence="12 14">
    <name type="scientific">Dracunculus medinensis</name>
    <name type="common">Guinea worm</name>
    <dbReference type="NCBI Taxonomy" id="318479"/>
    <lineage>
        <taxon>Eukaryota</taxon>
        <taxon>Metazoa</taxon>
        <taxon>Ecdysozoa</taxon>
        <taxon>Nematoda</taxon>
        <taxon>Chromadorea</taxon>
        <taxon>Rhabditida</taxon>
        <taxon>Spirurina</taxon>
        <taxon>Dracunculoidea</taxon>
        <taxon>Dracunculidae</taxon>
        <taxon>Dracunculus</taxon>
    </lineage>
</organism>
<evidence type="ECO:0000256" key="9">
    <source>
        <dbReference type="SAM" id="Phobius"/>
    </source>
</evidence>
<dbReference type="Gene3D" id="1.20.5.110">
    <property type="match status" value="1"/>
</dbReference>
<evidence type="ECO:0000256" key="4">
    <source>
        <dbReference type="ARBA" id="ARBA00022927"/>
    </source>
</evidence>
<gene>
    <name evidence="11" type="ORF">DME_LOCUS8723</name>
</gene>
<dbReference type="InterPro" id="IPR039899">
    <property type="entry name" value="BET1_SNARE"/>
</dbReference>
<keyword evidence="4" id="KW-0653">Protein transport</keyword>
<evidence type="ECO:0000313" key="13">
    <source>
        <dbReference type="Proteomes" id="UP000274756"/>
    </source>
</evidence>
<evidence type="ECO:0000313" key="11">
    <source>
        <dbReference type="EMBL" id="VDN58750.1"/>
    </source>
</evidence>
<proteinExistence type="predicted"/>
<keyword evidence="13" id="KW-1185">Reference proteome</keyword>
<dbReference type="STRING" id="318479.A0A0N4UC61"/>
<dbReference type="SUPFAM" id="SSF58038">
    <property type="entry name" value="SNARE fusion complex"/>
    <property type="match status" value="1"/>
</dbReference>
<reference evidence="14" key="1">
    <citation type="submission" date="2017-02" db="UniProtKB">
        <authorList>
            <consortium name="WormBaseParasite"/>
        </authorList>
    </citation>
    <scope>IDENTIFICATION</scope>
</reference>
<keyword evidence="7 9" id="KW-0472">Membrane</keyword>
<dbReference type="GO" id="GO:0015031">
    <property type="term" value="P:protein transport"/>
    <property type="evidence" value="ECO:0007669"/>
    <property type="project" value="UniProtKB-KW"/>
</dbReference>
<evidence type="ECO:0000259" key="10">
    <source>
        <dbReference type="PROSITE" id="PS50192"/>
    </source>
</evidence>
<keyword evidence="3 9" id="KW-0812">Transmembrane</keyword>
<reference evidence="11 13" key="2">
    <citation type="submission" date="2018-11" db="EMBL/GenBank/DDBJ databases">
        <authorList>
            <consortium name="Pathogen Informatics"/>
        </authorList>
    </citation>
    <scope>NUCLEOTIDE SEQUENCE [LARGE SCALE GENOMIC DNA]</scope>
</reference>
<dbReference type="WBParaSite" id="DME_0000484001-mRNA-1">
    <property type="protein sequence ID" value="DME_0000484001-mRNA-1"/>
    <property type="gene ID" value="DME_0000484001"/>
</dbReference>
<dbReference type="PROSITE" id="PS50192">
    <property type="entry name" value="T_SNARE"/>
    <property type="match status" value="1"/>
</dbReference>
<dbReference type="Proteomes" id="UP000274756">
    <property type="component" value="Unassembled WGS sequence"/>
</dbReference>
<dbReference type="AlphaFoldDB" id="A0A0N4UC61"/>
<keyword evidence="6" id="KW-0333">Golgi apparatus</keyword>
<evidence type="ECO:0000256" key="3">
    <source>
        <dbReference type="ARBA" id="ARBA00022692"/>
    </source>
</evidence>
<evidence type="ECO:0000256" key="6">
    <source>
        <dbReference type="ARBA" id="ARBA00023034"/>
    </source>
</evidence>
<evidence type="ECO:0000256" key="1">
    <source>
        <dbReference type="ARBA" id="ARBA00004394"/>
    </source>
</evidence>
<name>A0A0N4UC61_DRAME</name>
<dbReference type="PANTHER" id="PTHR12791">
    <property type="entry name" value="GOLGI SNARE BET1-RELATED"/>
    <property type="match status" value="1"/>
</dbReference>
<evidence type="ECO:0000256" key="7">
    <source>
        <dbReference type="ARBA" id="ARBA00023136"/>
    </source>
</evidence>
<dbReference type="OrthoDB" id="261831at2759"/>